<dbReference type="PANTHER" id="PTHR46077:SF1">
    <property type="entry name" value="TOP1 BINDING ARGININE_SERINE RICH PROTEIN, E3 UBIQUITIN LIGASE"/>
    <property type="match status" value="1"/>
</dbReference>
<accession>A0A8H7RAV2</accession>
<dbReference type="EC" id="2.3.2.27" evidence="2"/>
<name>A0A8H7RAV2_9FUNG</name>
<evidence type="ECO:0000256" key="1">
    <source>
        <dbReference type="ARBA" id="ARBA00000900"/>
    </source>
</evidence>
<evidence type="ECO:0000313" key="11">
    <source>
        <dbReference type="EMBL" id="KAG2206236.1"/>
    </source>
</evidence>
<keyword evidence="5 9" id="KW-0863">Zinc-finger</keyword>
<feature type="domain" description="RING-type" evidence="10">
    <location>
        <begin position="24"/>
        <end position="64"/>
    </location>
</feature>
<evidence type="ECO:0000256" key="6">
    <source>
        <dbReference type="ARBA" id="ARBA00022833"/>
    </source>
</evidence>
<dbReference type="InterPro" id="IPR017907">
    <property type="entry name" value="Znf_RING_CS"/>
</dbReference>
<dbReference type="Gene3D" id="3.30.40.10">
    <property type="entry name" value="Zinc/RING finger domain, C3HC4 (zinc finger)"/>
    <property type="match status" value="1"/>
</dbReference>
<keyword evidence="8" id="KW-0804">Transcription</keyword>
<feature type="non-terminal residue" evidence="11">
    <location>
        <position position="1"/>
    </location>
</feature>
<evidence type="ECO:0000256" key="8">
    <source>
        <dbReference type="ARBA" id="ARBA00023163"/>
    </source>
</evidence>
<keyword evidence="7" id="KW-0805">Transcription regulation</keyword>
<dbReference type="GO" id="GO:0000209">
    <property type="term" value="P:protein polyubiquitination"/>
    <property type="evidence" value="ECO:0007669"/>
    <property type="project" value="TreeGrafter"/>
</dbReference>
<evidence type="ECO:0000256" key="7">
    <source>
        <dbReference type="ARBA" id="ARBA00023015"/>
    </source>
</evidence>
<dbReference type="Proteomes" id="UP000603453">
    <property type="component" value="Unassembled WGS sequence"/>
</dbReference>
<keyword evidence="6" id="KW-0862">Zinc</keyword>
<dbReference type="PROSITE" id="PS50089">
    <property type="entry name" value="ZF_RING_2"/>
    <property type="match status" value="1"/>
</dbReference>
<dbReference type="SMART" id="SM00184">
    <property type="entry name" value="RING"/>
    <property type="match status" value="1"/>
</dbReference>
<evidence type="ECO:0000256" key="4">
    <source>
        <dbReference type="ARBA" id="ARBA00022723"/>
    </source>
</evidence>
<evidence type="ECO:0000256" key="3">
    <source>
        <dbReference type="ARBA" id="ARBA00022679"/>
    </source>
</evidence>
<dbReference type="AlphaFoldDB" id="A0A8H7RAV2"/>
<dbReference type="InterPro" id="IPR018957">
    <property type="entry name" value="Znf_C3HC4_RING-type"/>
</dbReference>
<dbReference type="GO" id="GO:0061630">
    <property type="term" value="F:ubiquitin protein ligase activity"/>
    <property type="evidence" value="ECO:0007669"/>
    <property type="project" value="UniProtKB-EC"/>
</dbReference>
<reference evidence="11" key="1">
    <citation type="submission" date="2020-12" db="EMBL/GenBank/DDBJ databases">
        <title>Metabolic potential, ecology and presence of endohyphal bacteria is reflected in genomic diversity of Mucoromycotina.</title>
        <authorList>
            <person name="Muszewska A."/>
            <person name="Okrasinska A."/>
            <person name="Steczkiewicz K."/>
            <person name="Drgas O."/>
            <person name="Orlowska M."/>
            <person name="Perlinska-Lenart U."/>
            <person name="Aleksandrzak-Piekarczyk T."/>
            <person name="Szatraj K."/>
            <person name="Zielenkiewicz U."/>
            <person name="Pilsyk S."/>
            <person name="Malc E."/>
            <person name="Mieczkowski P."/>
            <person name="Kruszewska J.S."/>
            <person name="Biernat P."/>
            <person name="Pawlowska J."/>
        </authorList>
    </citation>
    <scope>NUCLEOTIDE SEQUENCE</scope>
    <source>
        <strain evidence="11">WA0000017839</strain>
    </source>
</reference>
<organism evidence="11 12">
    <name type="scientific">Mucor saturninus</name>
    <dbReference type="NCBI Taxonomy" id="64648"/>
    <lineage>
        <taxon>Eukaryota</taxon>
        <taxon>Fungi</taxon>
        <taxon>Fungi incertae sedis</taxon>
        <taxon>Mucoromycota</taxon>
        <taxon>Mucoromycotina</taxon>
        <taxon>Mucoromycetes</taxon>
        <taxon>Mucorales</taxon>
        <taxon>Mucorineae</taxon>
        <taxon>Mucoraceae</taxon>
        <taxon>Mucor</taxon>
    </lineage>
</organism>
<dbReference type="OrthoDB" id="21204at2759"/>
<evidence type="ECO:0000313" key="12">
    <source>
        <dbReference type="Proteomes" id="UP000603453"/>
    </source>
</evidence>
<sequence>IMLGKRKNIDLERQKLESELLPTCTICIQGYSNRTFLRPCYHSFCFTCIRHWINIASAVCPVCRQEINSLVYNINDEENTFDEYHLKDKGTGKSHNPPLYPKQRYTTPEERIKLERAQLYKGSIHAVSYPEPLPRHTNFTIITPEYIPRTRVFLQNELKALVGADAYDSFLEDLFVKILLIPYQANSDKAVNMKMNDPLVIEKLSEWLDDDKLVANRLIDELIAYLKSGLSYKHFISAAMYK</sequence>
<evidence type="ECO:0000256" key="2">
    <source>
        <dbReference type="ARBA" id="ARBA00012483"/>
    </source>
</evidence>
<dbReference type="Pfam" id="PF00097">
    <property type="entry name" value="zf-C3HC4"/>
    <property type="match status" value="1"/>
</dbReference>
<evidence type="ECO:0000256" key="9">
    <source>
        <dbReference type="PROSITE-ProRule" id="PRU00175"/>
    </source>
</evidence>
<evidence type="ECO:0000256" key="5">
    <source>
        <dbReference type="ARBA" id="ARBA00022771"/>
    </source>
</evidence>
<dbReference type="EMBL" id="JAEPRD010000031">
    <property type="protein sequence ID" value="KAG2206236.1"/>
    <property type="molecule type" value="Genomic_DNA"/>
</dbReference>
<comment type="caution">
    <text evidence="11">The sequence shown here is derived from an EMBL/GenBank/DDBJ whole genome shotgun (WGS) entry which is preliminary data.</text>
</comment>
<dbReference type="GO" id="GO:0006513">
    <property type="term" value="P:protein monoubiquitination"/>
    <property type="evidence" value="ECO:0007669"/>
    <property type="project" value="TreeGrafter"/>
</dbReference>
<dbReference type="GO" id="GO:0008270">
    <property type="term" value="F:zinc ion binding"/>
    <property type="evidence" value="ECO:0007669"/>
    <property type="project" value="UniProtKB-KW"/>
</dbReference>
<gene>
    <name evidence="11" type="ORF">INT47_007249</name>
</gene>
<dbReference type="PANTHER" id="PTHR46077">
    <property type="entry name" value="E3 UBIQUITIN-PROTEIN LIGASE TOPORS"/>
    <property type="match status" value="1"/>
</dbReference>
<dbReference type="PROSITE" id="PS00518">
    <property type="entry name" value="ZF_RING_1"/>
    <property type="match status" value="1"/>
</dbReference>
<evidence type="ECO:0000259" key="10">
    <source>
        <dbReference type="PROSITE" id="PS50089"/>
    </source>
</evidence>
<dbReference type="InterPro" id="IPR001841">
    <property type="entry name" value="Znf_RING"/>
</dbReference>
<proteinExistence type="predicted"/>
<dbReference type="InterPro" id="IPR013083">
    <property type="entry name" value="Znf_RING/FYVE/PHD"/>
</dbReference>
<dbReference type="SUPFAM" id="SSF57850">
    <property type="entry name" value="RING/U-box"/>
    <property type="match status" value="1"/>
</dbReference>
<keyword evidence="12" id="KW-1185">Reference proteome</keyword>
<keyword evidence="3" id="KW-0808">Transferase</keyword>
<comment type="catalytic activity">
    <reaction evidence="1">
        <text>S-ubiquitinyl-[E2 ubiquitin-conjugating enzyme]-L-cysteine + [acceptor protein]-L-lysine = [E2 ubiquitin-conjugating enzyme]-L-cysteine + N(6)-ubiquitinyl-[acceptor protein]-L-lysine.</text>
        <dbReference type="EC" id="2.3.2.27"/>
    </reaction>
</comment>
<protein>
    <recommendedName>
        <fullName evidence="2">RING-type E3 ubiquitin transferase</fullName>
        <ecNumber evidence="2">2.3.2.27</ecNumber>
    </recommendedName>
</protein>
<keyword evidence="4" id="KW-0479">Metal-binding</keyword>